<name>A0A251ZW78_9PROT</name>
<dbReference type="Gene3D" id="3.30.70.1230">
    <property type="entry name" value="Nucleotide cyclase"/>
    <property type="match status" value="1"/>
</dbReference>
<dbReference type="InterPro" id="IPR029016">
    <property type="entry name" value="GAF-like_dom_sf"/>
</dbReference>
<keyword evidence="2" id="KW-1003">Cell membrane</keyword>
<evidence type="ECO:0000313" key="8">
    <source>
        <dbReference type="EMBL" id="OUI78937.1"/>
    </source>
</evidence>
<keyword evidence="3 6" id="KW-0812">Transmembrane</keyword>
<accession>A0A251ZW78</accession>
<dbReference type="PROSITE" id="PS50125">
    <property type="entry name" value="GUANYLATE_CYCLASE_2"/>
    <property type="match status" value="1"/>
</dbReference>
<evidence type="ECO:0000256" key="2">
    <source>
        <dbReference type="ARBA" id="ARBA00022475"/>
    </source>
</evidence>
<dbReference type="InterPro" id="IPR029787">
    <property type="entry name" value="Nucleotide_cyclase"/>
</dbReference>
<keyword evidence="9" id="KW-1185">Reference proteome</keyword>
<dbReference type="InterPro" id="IPR033479">
    <property type="entry name" value="dCache_1"/>
</dbReference>
<keyword evidence="5 6" id="KW-0472">Membrane</keyword>
<protein>
    <recommendedName>
        <fullName evidence="7">Guanylate cyclase domain-containing protein</fullName>
    </recommendedName>
</protein>
<dbReference type="Proteomes" id="UP000194946">
    <property type="component" value="Unassembled WGS sequence"/>
</dbReference>
<dbReference type="GO" id="GO:0035556">
    <property type="term" value="P:intracellular signal transduction"/>
    <property type="evidence" value="ECO:0007669"/>
    <property type="project" value="InterPro"/>
</dbReference>
<comment type="caution">
    <text evidence="8">The sequence shown here is derived from an EMBL/GenBank/DDBJ whole genome shotgun (WGS) entry which is preliminary data.</text>
</comment>
<evidence type="ECO:0000313" key="9">
    <source>
        <dbReference type="Proteomes" id="UP000194946"/>
    </source>
</evidence>
<dbReference type="Gene3D" id="3.30.450.40">
    <property type="match status" value="1"/>
</dbReference>
<dbReference type="InterPro" id="IPR001054">
    <property type="entry name" value="A/G_cyclase"/>
</dbReference>
<evidence type="ECO:0000256" key="3">
    <source>
        <dbReference type="ARBA" id="ARBA00022692"/>
    </source>
</evidence>
<organism evidence="8 9">
    <name type="scientific">Commensalibacter intestini</name>
    <dbReference type="NCBI Taxonomy" id="479936"/>
    <lineage>
        <taxon>Bacteria</taxon>
        <taxon>Pseudomonadati</taxon>
        <taxon>Pseudomonadota</taxon>
        <taxon>Alphaproteobacteria</taxon>
        <taxon>Acetobacterales</taxon>
        <taxon>Acetobacteraceae</taxon>
    </lineage>
</organism>
<dbReference type="SUPFAM" id="SSF55781">
    <property type="entry name" value="GAF domain-like"/>
    <property type="match status" value="1"/>
</dbReference>
<keyword evidence="4 6" id="KW-1133">Transmembrane helix</keyword>
<dbReference type="InterPro" id="IPR003018">
    <property type="entry name" value="GAF"/>
</dbReference>
<dbReference type="Pfam" id="PF00211">
    <property type="entry name" value="Guanylate_cyc"/>
    <property type="match status" value="1"/>
</dbReference>
<evidence type="ECO:0000256" key="4">
    <source>
        <dbReference type="ARBA" id="ARBA00022989"/>
    </source>
</evidence>
<dbReference type="EMBL" id="JOPB01000003">
    <property type="protein sequence ID" value="OUI78937.1"/>
    <property type="molecule type" value="Genomic_DNA"/>
</dbReference>
<dbReference type="GO" id="GO:0009190">
    <property type="term" value="P:cyclic nucleotide biosynthetic process"/>
    <property type="evidence" value="ECO:0007669"/>
    <property type="project" value="InterPro"/>
</dbReference>
<feature type="transmembrane region" description="Helical" evidence="6">
    <location>
        <begin position="20"/>
        <end position="43"/>
    </location>
</feature>
<dbReference type="SUPFAM" id="SSF55073">
    <property type="entry name" value="Nucleotide cyclase"/>
    <property type="match status" value="1"/>
</dbReference>
<feature type="domain" description="Guanylate cyclase" evidence="7">
    <location>
        <begin position="639"/>
        <end position="768"/>
    </location>
</feature>
<dbReference type="GO" id="GO:0004016">
    <property type="term" value="F:adenylate cyclase activity"/>
    <property type="evidence" value="ECO:0007669"/>
    <property type="project" value="UniProtKB-ARBA"/>
</dbReference>
<evidence type="ECO:0000256" key="6">
    <source>
        <dbReference type="SAM" id="Phobius"/>
    </source>
</evidence>
<dbReference type="RefSeq" id="WP_008853561.1">
    <property type="nucleotide sequence ID" value="NZ_JOPB01000003.1"/>
</dbReference>
<dbReference type="AlphaFoldDB" id="A0A251ZW78"/>
<proteinExistence type="predicted"/>
<dbReference type="GO" id="GO:0005886">
    <property type="term" value="C:plasma membrane"/>
    <property type="evidence" value="ECO:0007669"/>
    <property type="project" value="UniProtKB-SubCell"/>
</dbReference>
<sequence>MPIGEIVDPTKDSVNRLWRLFLRIGVPILGVILVVVVVVGVTLHSYRNTKAGILKLTHIILKTEQSRVSQEVLTYLSPATTSSKLVVDMLGHIPSEYGTGMFYTYAMSSLRQTKQLQSFYLADEKGNFTMIERVVDKPNEVRIVTLKPDQNGGQFQEDLSTFDGKKLGTKMKPANAYDPRLRSWYEQAMQTGKLTWSPPSLMPSKKGLIITASIPYKDRDGKKGVFAVSISLQQLTTFLSSLNISKHAQAIIVDRQKNIIASPELLLQFGDNEWTPETNKIDPNFSPVVARAYDQFLVNGIGIRSFKVDKATLEEKRNKKGIPLSQESDVGTYISITSQLPEYVQRWVVLIVIPESDFSSFAVTGGKQNLLFSLLLVALAAAMAGVLIYQGHRMDHLGQRFKYLKNIAERENNAIEMIASKPEVFDPNNEALSLTEGFCSLVSAERVSIWHISDDQKTLICNDLYDKKDGNHAEGAQYSIQEIPDFFKAITENEILEIDDAVNDSRIAQFYRLFMRSSETKSALITPVLGRDGTIGAVIIEDTPYLHNIRHISKIFAGLVAMRFVAAAVQFSADNHIVSSDEQHPVTATTHLTENIQDNLSTLTREQKAAFLVKPGSTRYNDVQFDALDQDEQQGIYPSVAVMNIAFSGYLTSDIAMTAKLVTPIKDLVIVLQDIAKKYGLFYVKIMGGHLVAVAGCTKEPDVTAPIRLAHAALDMRAACLEMISGIGTESNFGIGIDVGPAIGSWFGKDPKVFNLWGPTIGMSALMANMATDGGAVQVTQSAYNDLKNDFLFRPRGTFFIPKVGISHTFILAGRR</sequence>
<evidence type="ECO:0000259" key="7">
    <source>
        <dbReference type="PROSITE" id="PS50125"/>
    </source>
</evidence>
<dbReference type="Pfam" id="PF01590">
    <property type="entry name" value="GAF"/>
    <property type="match status" value="1"/>
</dbReference>
<gene>
    <name evidence="8" type="ORF">HK18_06005</name>
</gene>
<reference evidence="9" key="1">
    <citation type="submission" date="2014-06" db="EMBL/GenBank/DDBJ databases">
        <authorList>
            <person name="Winans N.J."/>
            <person name="Newell P.D."/>
            <person name="Douglas A.E."/>
        </authorList>
    </citation>
    <scope>NUCLEOTIDE SEQUENCE [LARGE SCALE GENOMIC DNA]</scope>
    <source>
        <strain evidence="9">DmL_052</strain>
    </source>
</reference>
<feature type="transmembrane region" description="Helical" evidence="6">
    <location>
        <begin position="370"/>
        <end position="389"/>
    </location>
</feature>
<evidence type="ECO:0000256" key="5">
    <source>
        <dbReference type="ARBA" id="ARBA00023136"/>
    </source>
</evidence>
<evidence type="ECO:0000256" key="1">
    <source>
        <dbReference type="ARBA" id="ARBA00004651"/>
    </source>
</evidence>
<comment type="subcellular location">
    <subcellularLocation>
        <location evidence="1">Cell membrane</location>
        <topology evidence="1">Multi-pass membrane protein</topology>
    </subcellularLocation>
</comment>
<dbReference type="Pfam" id="PF02743">
    <property type="entry name" value="dCache_1"/>
    <property type="match status" value="1"/>
</dbReference>
<dbReference type="Gene3D" id="3.30.450.20">
    <property type="entry name" value="PAS domain"/>
    <property type="match status" value="1"/>
</dbReference>